<dbReference type="Pfam" id="PF07040">
    <property type="entry name" value="DUF1326"/>
    <property type="match status" value="1"/>
</dbReference>
<dbReference type="EMBL" id="UINC01147116">
    <property type="protein sequence ID" value="SVD38250.1"/>
    <property type="molecule type" value="Genomic_DNA"/>
</dbReference>
<accession>A0A382UVM3</accession>
<protein>
    <recommendedName>
        <fullName evidence="2">DUF1326 domain-containing protein</fullName>
    </recommendedName>
</protein>
<organism evidence="1">
    <name type="scientific">marine metagenome</name>
    <dbReference type="NCBI Taxonomy" id="408172"/>
    <lineage>
        <taxon>unclassified sequences</taxon>
        <taxon>metagenomes</taxon>
        <taxon>ecological metagenomes</taxon>
    </lineage>
</organism>
<dbReference type="AlphaFoldDB" id="A0A382UVM3"/>
<dbReference type="InterPro" id="IPR009758">
    <property type="entry name" value="DUF1326"/>
</dbReference>
<reference evidence="1" key="1">
    <citation type="submission" date="2018-05" db="EMBL/GenBank/DDBJ databases">
        <authorList>
            <person name="Lanie J.A."/>
            <person name="Ng W.-L."/>
            <person name="Kazmierczak K.M."/>
            <person name="Andrzejewski T.M."/>
            <person name="Davidsen T.M."/>
            <person name="Wayne K.J."/>
            <person name="Tettelin H."/>
            <person name="Glass J.I."/>
            <person name="Rusch D."/>
            <person name="Podicherti R."/>
            <person name="Tsui H.-C.T."/>
            <person name="Winkler M.E."/>
        </authorList>
    </citation>
    <scope>NUCLEOTIDE SEQUENCE</scope>
</reference>
<name>A0A382UVM3_9ZZZZ</name>
<proteinExistence type="predicted"/>
<gene>
    <name evidence="1" type="ORF">METZ01_LOCUS391104</name>
</gene>
<evidence type="ECO:0000313" key="1">
    <source>
        <dbReference type="EMBL" id="SVD38250.1"/>
    </source>
</evidence>
<sequence>MAQNWSIRGEYMESCNCEVLCPCLLGPRNENGSALAEPTEGHCDVPMIFQIHEGYYGKVRLDGTMVGLFIYTPGPMGLGGWSFGLYLDENATQEQKDASEKIFSGESGGAVGRFFAPLIKDRLPNRIVKMELKRDRSKGQARIPGILEVEYEGIEGWDGSASWVENLRHFVSRRLYTCRSTRSVFTDHDFNWDNAGRNAYYANFEWSGP</sequence>
<evidence type="ECO:0008006" key="2">
    <source>
        <dbReference type="Google" id="ProtNLM"/>
    </source>
</evidence>